<dbReference type="NCBIfam" id="NF005154">
    <property type="entry name" value="PRK06635.1-2"/>
    <property type="match status" value="1"/>
</dbReference>
<dbReference type="InterPro" id="IPR041740">
    <property type="entry name" value="AKii-LysC-BS"/>
</dbReference>
<keyword evidence="6 13" id="KW-0808">Transferase</keyword>
<dbReference type="Pfam" id="PF01842">
    <property type="entry name" value="ACT"/>
    <property type="match status" value="1"/>
</dbReference>
<keyword evidence="9" id="KW-0067">ATP-binding</keyword>
<evidence type="ECO:0000313" key="13">
    <source>
        <dbReference type="EMBL" id="VAW83760.1"/>
    </source>
</evidence>
<comment type="pathway">
    <text evidence="2">Amino-acid biosynthesis; L-threonine biosynthesis; L-threonine from L-aspartate: step 1/5.</text>
</comment>
<dbReference type="Gene3D" id="3.30.2130.10">
    <property type="entry name" value="VC0802-like"/>
    <property type="match status" value="1"/>
</dbReference>
<gene>
    <name evidence="13" type="ORF">MNBD_GAMMA18-93</name>
</gene>
<dbReference type="Pfam" id="PF22468">
    <property type="entry name" value="ACT_9"/>
    <property type="match status" value="1"/>
</dbReference>
<dbReference type="InterPro" id="IPR002912">
    <property type="entry name" value="ACT_dom"/>
</dbReference>
<dbReference type="Pfam" id="PF00696">
    <property type="entry name" value="AA_kinase"/>
    <property type="match status" value="1"/>
</dbReference>
<evidence type="ECO:0000256" key="3">
    <source>
        <dbReference type="ARBA" id="ARBA00010122"/>
    </source>
</evidence>
<dbReference type="GO" id="GO:0005524">
    <property type="term" value="F:ATP binding"/>
    <property type="evidence" value="ECO:0007669"/>
    <property type="project" value="UniProtKB-KW"/>
</dbReference>
<dbReference type="PANTHER" id="PTHR21499:SF3">
    <property type="entry name" value="ASPARTOKINASE"/>
    <property type="match status" value="1"/>
</dbReference>
<dbReference type="GO" id="GO:0005829">
    <property type="term" value="C:cytosol"/>
    <property type="evidence" value="ECO:0007669"/>
    <property type="project" value="TreeGrafter"/>
</dbReference>
<dbReference type="UniPathway" id="UPA00050">
    <property type="reaction ID" value="UER00461"/>
</dbReference>
<evidence type="ECO:0000256" key="5">
    <source>
        <dbReference type="ARBA" id="ARBA00022605"/>
    </source>
</evidence>
<dbReference type="InterPro" id="IPR054352">
    <property type="entry name" value="ACT_Aspartokinase"/>
</dbReference>
<dbReference type="GO" id="GO:0004072">
    <property type="term" value="F:aspartate kinase activity"/>
    <property type="evidence" value="ECO:0007669"/>
    <property type="project" value="UniProtKB-EC"/>
</dbReference>
<keyword evidence="5" id="KW-0028">Amino-acid biosynthesis</keyword>
<evidence type="ECO:0000256" key="4">
    <source>
        <dbReference type="ARBA" id="ARBA00013059"/>
    </source>
</evidence>
<dbReference type="FunFam" id="3.30.2130.10:FF:000002">
    <property type="entry name" value="Aspartokinase"/>
    <property type="match status" value="1"/>
</dbReference>
<dbReference type="NCBIfam" id="TIGR00657">
    <property type="entry name" value="asp_kinases"/>
    <property type="match status" value="1"/>
</dbReference>
<evidence type="ECO:0000256" key="11">
    <source>
        <dbReference type="ARBA" id="ARBA00047872"/>
    </source>
</evidence>
<dbReference type="InterPro" id="IPR018042">
    <property type="entry name" value="Aspartate_kinase_CS"/>
</dbReference>
<dbReference type="GO" id="GO:0009088">
    <property type="term" value="P:threonine biosynthetic process"/>
    <property type="evidence" value="ECO:0007669"/>
    <property type="project" value="UniProtKB-UniPathway"/>
</dbReference>
<dbReference type="CDD" id="cd04923">
    <property type="entry name" value="ACT_AK-LysC-DapG-like_2"/>
    <property type="match status" value="1"/>
</dbReference>
<accession>A0A3B0Z418</accession>
<dbReference type="SUPFAM" id="SSF53633">
    <property type="entry name" value="Carbamate kinase-like"/>
    <property type="match status" value="1"/>
</dbReference>
<comment type="catalytic activity">
    <reaction evidence="11">
        <text>L-aspartate + ATP = 4-phospho-L-aspartate + ADP</text>
        <dbReference type="Rhea" id="RHEA:23776"/>
        <dbReference type="ChEBI" id="CHEBI:29991"/>
        <dbReference type="ChEBI" id="CHEBI:30616"/>
        <dbReference type="ChEBI" id="CHEBI:57535"/>
        <dbReference type="ChEBI" id="CHEBI:456216"/>
        <dbReference type="EC" id="2.7.2.4"/>
    </reaction>
</comment>
<comment type="pathway">
    <text evidence="1">Amino-acid biosynthesis; L-methionine biosynthesis via de novo pathway; L-homoserine from L-aspartate: step 1/3.</text>
</comment>
<dbReference type="InterPro" id="IPR036393">
    <property type="entry name" value="AceGlu_kinase-like_sf"/>
</dbReference>
<dbReference type="EC" id="2.7.2.4" evidence="4"/>
<proteinExistence type="inferred from homology"/>
<dbReference type="InterPro" id="IPR005260">
    <property type="entry name" value="Asp_kin_monofn"/>
</dbReference>
<dbReference type="PROSITE" id="PS51671">
    <property type="entry name" value="ACT"/>
    <property type="match status" value="2"/>
</dbReference>
<dbReference type="AlphaFoldDB" id="A0A3B0Z418"/>
<evidence type="ECO:0000256" key="9">
    <source>
        <dbReference type="ARBA" id="ARBA00022840"/>
    </source>
</evidence>
<keyword evidence="8 13" id="KW-0418">Kinase</keyword>
<evidence type="ECO:0000256" key="6">
    <source>
        <dbReference type="ARBA" id="ARBA00022679"/>
    </source>
</evidence>
<dbReference type="NCBIfam" id="TIGR00656">
    <property type="entry name" value="asp_kin_monofn"/>
    <property type="match status" value="1"/>
</dbReference>
<keyword evidence="7" id="KW-0547">Nucleotide-binding</keyword>
<dbReference type="Gene3D" id="3.40.1160.10">
    <property type="entry name" value="Acetylglutamate kinase-like"/>
    <property type="match status" value="1"/>
</dbReference>
<dbReference type="EMBL" id="UOFP01000001">
    <property type="protein sequence ID" value="VAW83760.1"/>
    <property type="molecule type" value="Genomic_DNA"/>
</dbReference>
<dbReference type="InterPro" id="IPR001341">
    <property type="entry name" value="Asp_kinase"/>
</dbReference>
<sequence length="413" mass="44433">MPGKNKVMALIVQKYGGTSVGTIERIGNIADRIIKTKKQGDDVVVVVSAMSGETNRLITLAKEISRQPSPREMDVLISTGEQVTMALLAMALNARDCPAVSYTGSQVHILTDSAHSKARIKKIDGSRIHRDLSSGRVVVVAGFQGMDDNGNITTLGRGGSDTSAVALAAALKADECQIYTDVDGVYTTDPRVEPRARRLDRITFEEMLEMASLGSKVLQIRAVEFAGKYNVPLRVLSSFTEGEGTLITYEEDGVEAARISGIAFNRDEAKLTVLGVPDHPGVAYQILGPIGEANIEVDMIIQNVGRDGTTDFTFTVHRNDVEQAVNVLNGVANELGAREVNSDDSIVKLSLVGVGMRSHAGIASSMFKILSNEGINIKMISTSEIKISVVVDEKYLELGVRALHDGFELEKTA</sequence>
<protein>
    <recommendedName>
        <fullName evidence="4">aspartate kinase</fullName>
        <ecNumber evidence="4">2.7.2.4</ecNumber>
    </recommendedName>
</protein>
<dbReference type="PIRSF" id="PIRSF000726">
    <property type="entry name" value="Asp_kin"/>
    <property type="match status" value="1"/>
</dbReference>
<evidence type="ECO:0000256" key="2">
    <source>
        <dbReference type="ARBA" id="ARBA00005139"/>
    </source>
</evidence>
<dbReference type="NCBIfam" id="NF005155">
    <property type="entry name" value="PRK06635.1-4"/>
    <property type="match status" value="1"/>
</dbReference>
<dbReference type="GO" id="GO:0009090">
    <property type="term" value="P:homoserine biosynthetic process"/>
    <property type="evidence" value="ECO:0007669"/>
    <property type="project" value="TreeGrafter"/>
</dbReference>
<name>A0A3B0Z418_9ZZZZ</name>
<dbReference type="CDD" id="cd04261">
    <property type="entry name" value="AAK_AKii-LysC-BS"/>
    <property type="match status" value="1"/>
</dbReference>
<comment type="similarity">
    <text evidence="3">Belongs to the aspartokinase family.</text>
</comment>
<feature type="domain" description="ACT" evidence="12">
    <location>
        <begin position="351"/>
        <end position="413"/>
    </location>
</feature>
<dbReference type="GO" id="GO:0009089">
    <property type="term" value="P:lysine biosynthetic process via diaminopimelate"/>
    <property type="evidence" value="ECO:0007669"/>
    <property type="project" value="InterPro"/>
</dbReference>
<dbReference type="SUPFAM" id="SSF55021">
    <property type="entry name" value="ACT-like"/>
    <property type="match status" value="2"/>
</dbReference>
<keyword evidence="10" id="KW-0457">Lysine biosynthesis</keyword>
<evidence type="ECO:0000256" key="8">
    <source>
        <dbReference type="ARBA" id="ARBA00022777"/>
    </source>
</evidence>
<feature type="domain" description="ACT" evidence="12">
    <location>
        <begin position="271"/>
        <end position="345"/>
    </location>
</feature>
<dbReference type="UniPathway" id="UPA00051">
    <property type="reaction ID" value="UER00462"/>
</dbReference>
<evidence type="ECO:0000259" key="12">
    <source>
        <dbReference type="PROSITE" id="PS51671"/>
    </source>
</evidence>
<dbReference type="InterPro" id="IPR001048">
    <property type="entry name" value="Asp/Glu/Uridylate_kinase"/>
</dbReference>
<reference evidence="13" key="1">
    <citation type="submission" date="2018-06" db="EMBL/GenBank/DDBJ databases">
        <authorList>
            <person name="Zhirakovskaya E."/>
        </authorList>
    </citation>
    <scope>NUCLEOTIDE SEQUENCE</scope>
</reference>
<organism evidence="13">
    <name type="scientific">hydrothermal vent metagenome</name>
    <dbReference type="NCBI Taxonomy" id="652676"/>
    <lineage>
        <taxon>unclassified sequences</taxon>
        <taxon>metagenomes</taxon>
        <taxon>ecological metagenomes</taxon>
    </lineage>
</organism>
<dbReference type="InterPro" id="IPR045865">
    <property type="entry name" value="ACT-like_dom_sf"/>
</dbReference>
<dbReference type="CDD" id="cd04913">
    <property type="entry name" value="ACT_AKii-LysC-BS-like_1"/>
    <property type="match status" value="1"/>
</dbReference>
<dbReference type="FunFam" id="3.40.1160.10:FF:000002">
    <property type="entry name" value="Aspartokinase"/>
    <property type="match status" value="1"/>
</dbReference>
<evidence type="ECO:0000256" key="10">
    <source>
        <dbReference type="ARBA" id="ARBA00023154"/>
    </source>
</evidence>
<evidence type="ECO:0000256" key="7">
    <source>
        <dbReference type="ARBA" id="ARBA00022741"/>
    </source>
</evidence>
<dbReference type="PROSITE" id="PS00324">
    <property type="entry name" value="ASPARTOKINASE"/>
    <property type="match status" value="1"/>
</dbReference>
<evidence type="ECO:0000256" key="1">
    <source>
        <dbReference type="ARBA" id="ARBA00004986"/>
    </source>
</evidence>
<dbReference type="PANTHER" id="PTHR21499">
    <property type="entry name" value="ASPARTATE KINASE"/>
    <property type="match status" value="1"/>
</dbReference>